<dbReference type="EMBL" id="PPTF01000013">
    <property type="protein sequence ID" value="POB00182.1"/>
    <property type="molecule type" value="Genomic_DNA"/>
</dbReference>
<sequence length="268" mass="30664">MVGRGLSIMLRKTTPLLLLIVLITIWILKMTHSDEKKVSKTKDSIQTGYNLFSEMDRKNFTLSQQDKKELLHFVDINIAALTSKDSASPIDKTDPNLVLELHTPKLPLQPIQRGYLTYTYIIKNKTTTANGIYGEFYSAMNRKDDESPWSYSNIEMDVSSKTTALTNFNSNDYKALNLKFVQKFTLSDIESNLIKPDLSPERDHGKFLAENARIAAFYQFSTTRNSTPLTLVFGVLKKEYDSNTEYPKNWFSLYIKRDDAPTFSLPGE</sequence>
<dbReference type="AlphaFoldDB" id="A0A2K4MSU7"/>
<reference evidence="1 2" key="1">
    <citation type="submission" date="2018-01" db="EMBL/GenBank/DDBJ databases">
        <title>Genomic Sequence of Chromobacterium MWU13-2610 from wild cranberry bogs within the Cape Cod National Seashore.</title>
        <authorList>
            <person name="O'Hara-Hanley K."/>
            <person name="Soby S."/>
            <person name="Harrison A."/>
        </authorList>
    </citation>
    <scope>NUCLEOTIDE SEQUENCE [LARGE SCALE GENOMIC DNA]</scope>
    <source>
        <strain evidence="1 2">MWU13-2610</strain>
    </source>
</reference>
<comment type="caution">
    <text evidence="1">The sequence shown here is derived from an EMBL/GenBank/DDBJ whole genome shotgun (WGS) entry which is preliminary data.</text>
</comment>
<accession>A0A2K4MSU7</accession>
<proteinExistence type="predicted"/>
<dbReference type="Proteomes" id="UP000236416">
    <property type="component" value="Unassembled WGS sequence"/>
</dbReference>
<organism evidence="1 2">
    <name type="scientific">Chromobacterium sinusclupearum</name>
    <dbReference type="NCBI Taxonomy" id="2077146"/>
    <lineage>
        <taxon>Bacteria</taxon>
        <taxon>Pseudomonadati</taxon>
        <taxon>Pseudomonadota</taxon>
        <taxon>Betaproteobacteria</taxon>
        <taxon>Neisseriales</taxon>
        <taxon>Chromobacteriaceae</taxon>
        <taxon>Chromobacterium</taxon>
    </lineage>
</organism>
<protein>
    <submittedName>
        <fullName evidence="1">Uncharacterized protein</fullName>
    </submittedName>
</protein>
<evidence type="ECO:0000313" key="1">
    <source>
        <dbReference type="EMBL" id="POB00182.1"/>
    </source>
</evidence>
<evidence type="ECO:0000313" key="2">
    <source>
        <dbReference type="Proteomes" id="UP000236416"/>
    </source>
</evidence>
<name>A0A2K4MSU7_9NEIS</name>
<keyword evidence="2" id="KW-1185">Reference proteome</keyword>
<gene>
    <name evidence="1" type="ORF">C2134_03030</name>
</gene>